<evidence type="ECO:0000259" key="4">
    <source>
        <dbReference type="Pfam" id="PF13007"/>
    </source>
</evidence>
<dbReference type="Pfam" id="PF03050">
    <property type="entry name" value="DDE_Tnp_IS66"/>
    <property type="match status" value="1"/>
</dbReference>
<dbReference type="PANTHER" id="PTHR33678">
    <property type="entry name" value="BLL1576 PROTEIN"/>
    <property type="match status" value="1"/>
</dbReference>
<dbReference type="PANTHER" id="PTHR33678:SF2">
    <property type="match status" value="1"/>
</dbReference>
<comment type="caution">
    <text evidence="5">The sequence shown here is derived from an EMBL/GenBank/DDBJ whole genome shotgun (WGS) entry which is preliminary data.</text>
</comment>
<proteinExistence type="predicted"/>
<dbReference type="Proteomes" id="UP000018719">
    <property type="component" value="Unassembled WGS sequence"/>
</dbReference>
<accession>V6HDL2</accession>
<dbReference type="Pfam" id="PF13007">
    <property type="entry name" value="LZ_Tnp_IS66"/>
    <property type="match status" value="1"/>
</dbReference>
<evidence type="ECO:0000256" key="1">
    <source>
        <dbReference type="SAM" id="Coils"/>
    </source>
</evidence>
<dbReference type="Pfam" id="PF13005">
    <property type="entry name" value="zf-IS66"/>
    <property type="match status" value="1"/>
</dbReference>
<dbReference type="NCBIfam" id="NF033517">
    <property type="entry name" value="transpos_IS66"/>
    <property type="match status" value="1"/>
</dbReference>
<dbReference type="AlphaFoldDB" id="V6HDL2"/>
<dbReference type="InterPro" id="IPR024463">
    <property type="entry name" value="Transposase_TnpC_homeodom"/>
</dbReference>
<dbReference type="InterPro" id="IPR052344">
    <property type="entry name" value="Transposase-related"/>
</dbReference>
<dbReference type="RefSeq" id="WP_020988220.1">
    <property type="nucleotide sequence ID" value="NZ_AHMM02000012.1"/>
</dbReference>
<feature type="domain" description="Transposase IS66 central" evidence="2">
    <location>
        <begin position="185"/>
        <end position="473"/>
    </location>
</feature>
<sequence>MSREELLAENEELKVLLHNIQKDNASLRSKISSLENLVLGYRKELYGSKSEKIDPSEILQGKLFNEIEESQNDSPGLYNGHADEKVEIHSHTRKKPGRKPIPDHIPREEIIHDIPESEKICNCGQELSRIGEETSEKLDIIPQKVFVVKHIRYKYACKHCNGDERNEAGSVIKTAPLPPQLLPQSIATPGLVAYLLTSKFVDHLPFYRMEKIFRRMGLELPRSTMCNWTKQVYEKCKPFVSILKQQLLEGSLIGIDETTLQVMKEPNRSNTTKSYMWLFRGGHPDKPVLLYLYRETRSAEFIPKFLNRYQGCIQTDAFSSYDSNFRNWKGVLHGGCFAHARRKFYSVWQSEEDRIAGYVTLRLREVYAVEKEIRKQKLHSLCLFSKIQKIREEKSKPILDDLKTFLDSAYSQVLPKSPIGEAIRYTLNEWERLTIYLSHGEFYIDNNLVENGIRPFVIGRKNWLFSGSPDGAEASTFFFSIVQTAIANKKDPYAVLRTLFEGVPASHLTQDFESLFSKSMGWV</sequence>
<protein>
    <submittedName>
        <fullName evidence="5">IS66 family element, transposase</fullName>
    </submittedName>
</protein>
<evidence type="ECO:0000313" key="6">
    <source>
        <dbReference type="Proteomes" id="UP000018719"/>
    </source>
</evidence>
<dbReference type="InterPro" id="IPR004291">
    <property type="entry name" value="Transposase_IS66_central"/>
</dbReference>
<feature type="domain" description="Transposase TnpC homeodomain" evidence="4">
    <location>
        <begin position="34"/>
        <end position="110"/>
    </location>
</feature>
<evidence type="ECO:0000259" key="2">
    <source>
        <dbReference type="Pfam" id="PF03050"/>
    </source>
</evidence>
<organism evidence="5 6">
    <name type="scientific">Leptospira inadai serovar Lyme str. 10</name>
    <dbReference type="NCBI Taxonomy" id="1049790"/>
    <lineage>
        <taxon>Bacteria</taxon>
        <taxon>Pseudomonadati</taxon>
        <taxon>Spirochaetota</taxon>
        <taxon>Spirochaetia</taxon>
        <taxon>Leptospirales</taxon>
        <taxon>Leptospiraceae</taxon>
        <taxon>Leptospira</taxon>
    </lineage>
</organism>
<gene>
    <name evidence="5" type="ORF">LEP1GSC047_0013</name>
</gene>
<reference evidence="5 6" key="1">
    <citation type="submission" date="2013-05" db="EMBL/GenBank/DDBJ databases">
        <authorList>
            <person name="Harkins D.M."/>
            <person name="Durkin A.S."/>
            <person name="Brinkac L.M."/>
            <person name="Haft D.H."/>
            <person name="Selengut J.D."/>
            <person name="Sanka R."/>
            <person name="DePew J."/>
            <person name="Purushe J."/>
            <person name="Hartskeerl R.A."/>
            <person name="Ahmed A."/>
            <person name="van der Linden H."/>
            <person name="Goris M.G.A."/>
            <person name="Vinetz J.M."/>
            <person name="Sutton G.G."/>
            <person name="Nierman W.C."/>
            <person name="Fouts D.E."/>
        </authorList>
    </citation>
    <scope>NUCLEOTIDE SEQUENCE [LARGE SCALE GENOMIC DNA]</scope>
    <source>
        <strain evidence="5 6">10</strain>
    </source>
</reference>
<dbReference type="EMBL" id="AHMM02000012">
    <property type="protein sequence ID" value="EQA38246.1"/>
    <property type="molecule type" value="Genomic_DNA"/>
</dbReference>
<keyword evidence="1" id="KW-0175">Coiled coil</keyword>
<evidence type="ECO:0000259" key="3">
    <source>
        <dbReference type="Pfam" id="PF13005"/>
    </source>
</evidence>
<feature type="coiled-coil region" evidence="1">
    <location>
        <begin position="3"/>
        <end position="37"/>
    </location>
</feature>
<evidence type="ECO:0000313" key="5">
    <source>
        <dbReference type="EMBL" id="EQA38246.1"/>
    </source>
</evidence>
<name>V6HDL2_9LEPT</name>
<dbReference type="InterPro" id="IPR024474">
    <property type="entry name" value="Znf_dom_IS66"/>
</dbReference>
<feature type="domain" description="Transposase IS66 zinc-finger binding" evidence="3">
    <location>
        <begin position="118"/>
        <end position="160"/>
    </location>
</feature>
<dbReference type="STRING" id="1049790.LEP1GSC047_0013"/>